<feature type="signal peptide" evidence="6">
    <location>
        <begin position="1"/>
        <end position="26"/>
    </location>
</feature>
<comment type="caution">
    <text evidence="8">The sequence shown here is derived from an EMBL/GenBank/DDBJ whole genome shotgun (WGS) entry which is preliminary data.</text>
</comment>
<feature type="region of interest" description="Disordered" evidence="5">
    <location>
        <begin position="634"/>
        <end position="653"/>
    </location>
</feature>
<feature type="region of interest" description="Disordered" evidence="5">
    <location>
        <begin position="1195"/>
        <end position="1216"/>
    </location>
</feature>
<dbReference type="EMBL" id="JAEHOE010000086">
    <property type="protein sequence ID" value="KAG2488252.1"/>
    <property type="molecule type" value="Genomic_DNA"/>
</dbReference>
<name>A0A835XNN3_9CHLO</name>
<feature type="compositionally biased region" description="Low complexity" evidence="5">
    <location>
        <begin position="579"/>
        <end position="604"/>
    </location>
</feature>
<evidence type="ECO:0000313" key="8">
    <source>
        <dbReference type="EMBL" id="KAG2488252.1"/>
    </source>
</evidence>
<reference evidence="8" key="1">
    <citation type="journal article" date="2020" name="bioRxiv">
        <title>Comparative genomics of Chlamydomonas.</title>
        <authorList>
            <person name="Craig R.J."/>
            <person name="Hasan A.R."/>
            <person name="Ness R.W."/>
            <person name="Keightley P.D."/>
        </authorList>
    </citation>
    <scope>NUCLEOTIDE SEQUENCE</scope>
    <source>
        <strain evidence="8">CCAP 11/70</strain>
    </source>
</reference>
<dbReference type="GO" id="GO:0008270">
    <property type="term" value="F:zinc ion binding"/>
    <property type="evidence" value="ECO:0007669"/>
    <property type="project" value="UniProtKB-KW"/>
</dbReference>
<dbReference type="PROSITE" id="PS51257">
    <property type="entry name" value="PROKAR_LIPOPROTEIN"/>
    <property type="match status" value="1"/>
</dbReference>
<dbReference type="PANTHER" id="PTHR40903">
    <property type="entry name" value="GLYCINE-RICH CELL WALL STRUCTURAL PROTEIN 1-LIKE"/>
    <property type="match status" value="1"/>
</dbReference>
<feature type="region of interest" description="Disordered" evidence="5">
    <location>
        <begin position="1262"/>
        <end position="1318"/>
    </location>
</feature>
<evidence type="ECO:0000256" key="1">
    <source>
        <dbReference type="ARBA" id="ARBA00022723"/>
    </source>
</evidence>
<evidence type="ECO:0000259" key="7">
    <source>
        <dbReference type="PROSITE" id="PS50865"/>
    </source>
</evidence>
<feature type="domain" description="MYND-type" evidence="7">
    <location>
        <begin position="1780"/>
        <end position="1825"/>
    </location>
</feature>
<feature type="region of interest" description="Disordered" evidence="5">
    <location>
        <begin position="1476"/>
        <end position="1508"/>
    </location>
</feature>
<proteinExistence type="predicted"/>
<dbReference type="Gene3D" id="6.10.140.2220">
    <property type="match status" value="1"/>
</dbReference>
<dbReference type="Pfam" id="PF01753">
    <property type="entry name" value="zf-MYND"/>
    <property type="match status" value="1"/>
</dbReference>
<feature type="compositionally biased region" description="Gly residues" evidence="5">
    <location>
        <begin position="877"/>
        <end position="898"/>
    </location>
</feature>
<feature type="chain" id="PRO_5032509324" description="MYND-type domain-containing protein" evidence="6">
    <location>
        <begin position="27"/>
        <end position="1833"/>
    </location>
</feature>
<feature type="compositionally biased region" description="Gly residues" evidence="5">
    <location>
        <begin position="1479"/>
        <end position="1505"/>
    </location>
</feature>
<accession>A0A835XNN3</accession>
<feature type="region of interest" description="Disordered" evidence="5">
    <location>
        <begin position="875"/>
        <end position="913"/>
    </location>
</feature>
<keyword evidence="3" id="KW-0862">Zinc</keyword>
<keyword evidence="1" id="KW-0479">Metal-binding</keyword>
<evidence type="ECO:0000256" key="5">
    <source>
        <dbReference type="SAM" id="MobiDB-lite"/>
    </source>
</evidence>
<dbReference type="PROSITE" id="PS50865">
    <property type="entry name" value="ZF_MYND_2"/>
    <property type="match status" value="1"/>
</dbReference>
<dbReference type="Gene3D" id="3.40.50.300">
    <property type="entry name" value="P-loop containing nucleotide triphosphate hydrolases"/>
    <property type="match status" value="1"/>
</dbReference>
<evidence type="ECO:0000256" key="4">
    <source>
        <dbReference type="PROSITE-ProRule" id="PRU00134"/>
    </source>
</evidence>
<feature type="compositionally biased region" description="Gly residues" evidence="5">
    <location>
        <begin position="687"/>
        <end position="700"/>
    </location>
</feature>
<keyword evidence="6" id="KW-0732">Signal</keyword>
<evidence type="ECO:0000313" key="9">
    <source>
        <dbReference type="Proteomes" id="UP000612055"/>
    </source>
</evidence>
<protein>
    <recommendedName>
        <fullName evidence="7">MYND-type domain-containing protein</fullName>
    </recommendedName>
</protein>
<dbReference type="Proteomes" id="UP000612055">
    <property type="component" value="Unassembled WGS sequence"/>
</dbReference>
<evidence type="ECO:0000256" key="6">
    <source>
        <dbReference type="SAM" id="SignalP"/>
    </source>
</evidence>
<feature type="region of interest" description="Disordered" evidence="5">
    <location>
        <begin position="573"/>
        <end position="606"/>
    </location>
</feature>
<feature type="region of interest" description="Disordered" evidence="5">
    <location>
        <begin position="683"/>
        <end position="709"/>
    </location>
</feature>
<dbReference type="PANTHER" id="PTHR40903:SF1">
    <property type="entry name" value="HYPHALLY REGULATED CELL WALL PROTEIN 3"/>
    <property type="match status" value="1"/>
</dbReference>
<sequence>MRRTWSAAQLAALLVGLSCTAVAIQAADELEQLNGVLLARLGLADVPDGGDPLQSSGALAGVISPQERSQEETLRALQLLISHVVRQPQPNATLASADIVGAILDRAARLGSDEPLAGDNVTALVSEIASLLEVLPLQDTDSWIWSWPAVRRAIVAGIALHRHHSGPLASGAPLQAIARLLLALFERHRAAAGQKRVVEFAHVSKSGGTTLCQLAQKNGCQTESFEPHRNCEVQAFKDQPRYIDGRAHYALRRGGHTACDRPVKPMGFRRELSCDFRRAQLIRSNYTIYANEYTAQGGKEDPGLAHSCGNMLTVLQIRHPHDRALSHIRHVWRSYEEHCGDDRSIFFRGGHNMSTWSRLLPSPTNNYLIRSLLGESVFHLPSGDITESHLDLARTHLTQQYDVLLVLEDQDQSAQAMRYGLGWKAFELHANSAGEDAEDDGSPQDLQVLWDLNTLDLELYKYGVVMAALDAIMYDAVALMATADASAAASPSAGQSTSDWPQDAAAAAAAATAATAAAAASPSGTLQQVQGRLSVTAATSTGAAAEAKVAGAGSDPRARLARSLFQRSRWLAAGAQGTSAPGGRSPQGQSPGQAQRQGQGQGQAHVDASALRGTWIGGSGEHLKLLRRNRRALHRRRAEGGSEAGGAAAGARVRGTGSWAAALTRARQLIEATPQQTVGLGLAPGVAAGGDPGAGGGPQGGDRSSEPPLAQSISCGWVAQPLDARPAPALGPPIFDSSAAVRQGFSLLHHLCSLARSLLVRTRRTIVAADGQSSWTPTASLLNAFHSSRLLPALCKAYLLAPAPPLRGPGGGLDTGAQKIGLTLRYLDIMIRVLVYNDKSRDASLNTAVDRLLSEPEVLLLLREAAARAVAVADQGSGSGSAGPPANGGAGSGSGSGSGSHPDSSLPGGGWPSLHPDWPGLAGDAASARGLWHFPTLSLRAACALRPTSLPDPQAVAWWSEEVSEVDTLAHASIHYSYGVTLLVRCLGLLEIGGDGRAAAGATLGRLRPGAVALTPAALELACAGVVDAVGRMGRWAADLASAGDWLRDAGAEVLRAASYDLTLSLSSSLSCLSVAAMRVVHIGTQMELACNADALFVLKTRLAEQAGLPQPPAVHTLCRETCQRLAGLGLLRCLDTALRCVLWAGQQPGVRLAATPTEVCNWISGFLGEGCPLFLEGMLLQALGGTRAAGAAPVQQAEAEAEAEAEGEGHAETHQGQAAAVWRWLQCEGMGRRSFEEVAAAAFKMSLGAGGRAARQHEARPALPVLEGSDVGEGVETTGGQARAAMAAEAEKAPQAEAPQPSVHAPPPVPRQAAASGLTPEQAAVLLQTMAEVSSSLDGIRRPLGSQSLAAPLELSDPELRSQALPAGTGLPPPLPAAPWCGARDLGLWVTAAKLMRREVWAAGAREGAGAGGAAGSVVAGQTHPPSLPQAPESALPFGFVHSILRSGLGPGGLPSALCGCLGVRVERQGRAAAGAWGSSGGDGWSGGGSGSGGSSGGGSSGGGELDRLDAQAPAELLEAMVMVGRWGLPCLARSLEARTAALVAYGSAVHNHQHDEAEELFLAFGAITAAVTYLPAAELVASQPGRLLTAAAKLLRAVTRRGGSRPLSAGAYVVPFVTPGQESALSAGMITWGTGCCSHPGLVPYLAPTLAFAAAAVGLAAAEAAAADPALEPAALALLQPGPEGPSGWAKALAFCPTAAEALQQLADSAPAASGGESGPGSALAAAAAAANDVGRRLSGGQWEAMHALRRRLAAAVARSLPSGQPLYPPAALKLCANPHCANFAAEHEGRLKLRRCGGCEAEQYCGWACQQEAWQAGHRHTCKGWGSEGQ</sequence>
<dbReference type="SUPFAM" id="SSF144232">
    <property type="entry name" value="HIT/MYND zinc finger-like"/>
    <property type="match status" value="1"/>
</dbReference>
<dbReference type="InterPro" id="IPR027417">
    <property type="entry name" value="P-loop_NTPase"/>
</dbReference>
<organism evidence="8 9">
    <name type="scientific">Edaphochlamys debaryana</name>
    <dbReference type="NCBI Taxonomy" id="47281"/>
    <lineage>
        <taxon>Eukaryota</taxon>
        <taxon>Viridiplantae</taxon>
        <taxon>Chlorophyta</taxon>
        <taxon>core chlorophytes</taxon>
        <taxon>Chlorophyceae</taxon>
        <taxon>CS clade</taxon>
        <taxon>Chlamydomonadales</taxon>
        <taxon>Chlamydomonadales incertae sedis</taxon>
        <taxon>Edaphochlamys</taxon>
    </lineage>
</organism>
<evidence type="ECO:0000256" key="2">
    <source>
        <dbReference type="ARBA" id="ARBA00022771"/>
    </source>
</evidence>
<keyword evidence="9" id="KW-1185">Reference proteome</keyword>
<evidence type="ECO:0000256" key="3">
    <source>
        <dbReference type="ARBA" id="ARBA00022833"/>
    </source>
</evidence>
<keyword evidence="2 4" id="KW-0863">Zinc-finger</keyword>
<gene>
    <name evidence="8" type="ORF">HYH03_013242</name>
</gene>
<dbReference type="InterPro" id="IPR002893">
    <property type="entry name" value="Znf_MYND"/>
</dbReference>